<dbReference type="Gene3D" id="3.50.50.60">
    <property type="entry name" value="FAD/NAD(P)-binding domain"/>
    <property type="match status" value="1"/>
</dbReference>
<feature type="domain" description="FAD-dependent oxidoreductase 2 FAD-binding" evidence="12">
    <location>
        <begin position="8"/>
        <end position="389"/>
    </location>
</feature>
<dbReference type="Pfam" id="PF02910">
    <property type="entry name" value="Succ_DH_flav_C"/>
    <property type="match status" value="1"/>
</dbReference>
<dbReference type="Gene3D" id="4.10.80.40">
    <property type="entry name" value="succinate dehydrogenase protein domain"/>
    <property type="match status" value="1"/>
</dbReference>
<dbReference type="NCBIfam" id="NF004724">
    <property type="entry name" value="PRK06069.1"/>
    <property type="match status" value="1"/>
</dbReference>
<gene>
    <name evidence="14" type="primary">frdA</name>
    <name evidence="14" type="ORF">NFRAN_1904</name>
</gene>
<dbReference type="PIRSF" id="PIRSF000171">
    <property type="entry name" value="SDHA_APRA_LASPO"/>
    <property type="match status" value="1"/>
</dbReference>
<organism evidence="14 15">
    <name type="scientific">Candidatus Nitrosocosmicus franklandianus</name>
    <dbReference type="NCBI Taxonomy" id="1798806"/>
    <lineage>
        <taxon>Archaea</taxon>
        <taxon>Nitrososphaerota</taxon>
        <taxon>Nitrososphaeria</taxon>
        <taxon>Nitrososphaerales</taxon>
        <taxon>Nitrososphaeraceae</taxon>
        <taxon>Candidatus Nitrosocosmicus</taxon>
    </lineage>
</organism>
<protein>
    <recommendedName>
        <fullName evidence="4">succinate dehydrogenase</fullName>
        <ecNumber evidence="4">1.3.5.1</ecNumber>
    </recommendedName>
</protein>
<comment type="cofactor">
    <cofactor evidence="1">
        <name>FAD</name>
        <dbReference type="ChEBI" id="CHEBI:57692"/>
    </cofactor>
</comment>
<evidence type="ECO:0000256" key="2">
    <source>
        <dbReference type="ARBA" id="ARBA00004170"/>
    </source>
</evidence>
<evidence type="ECO:0000256" key="7">
    <source>
        <dbReference type="ARBA" id="ARBA00022827"/>
    </source>
</evidence>
<feature type="active site" description="Proton acceptor" evidence="11">
    <location>
        <position position="280"/>
    </location>
</feature>
<dbReference type="NCBIfam" id="TIGR01812">
    <property type="entry name" value="sdhA_frdA_Gneg"/>
    <property type="match status" value="1"/>
</dbReference>
<dbReference type="GO" id="GO:0022900">
    <property type="term" value="P:electron transport chain"/>
    <property type="evidence" value="ECO:0007669"/>
    <property type="project" value="InterPro"/>
</dbReference>
<dbReference type="GO" id="GO:0050660">
    <property type="term" value="F:flavin adenine dinucleotide binding"/>
    <property type="evidence" value="ECO:0007669"/>
    <property type="project" value="InterPro"/>
</dbReference>
<evidence type="ECO:0000256" key="4">
    <source>
        <dbReference type="ARBA" id="ARBA00012792"/>
    </source>
</evidence>
<dbReference type="EMBL" id="LR216287">
    <property type="protein sequence ID" value="VFJ14226.1"/>
    <property type="molecule type" value="Genomic_DNA"/>
</dbReference>
<evidence type="ECO:0000313" key="15">
    <source>
        <dbReference type="Proteomes" id="UP000294299"/>
    </source>
</evidence>
<dbReference type="PANTHER" id="PTHR11632:SF51">
    <property type="entry name" value="SUCCINATE DEHYDROGENASE [UBIQUINONE] FLAVOPROTEIN SUBUNIT, MITOCHONDRIAL"/>
    <property type="match status" value="1"/>
</dbReference>
<dbReference type="RefSeq" id="WP_134484493.1">
    <property type="nucleotide sequence ID" value="NZ_LR216287.1"/>
</dbReference>
<keyword evidence="9 14" id="KW-0560">Oxidoreductase</keyword>
<evidence type="ECO:0000256" key="11">
    <source>
        <dbReference type="PIRSR" id="PIRSR000171-1"/>
    </source>
</evidence>
<evidence type="ECO:0000256" key="3">
    <source>
        <dbReference type="ARBA" id="ARBA00008040"/>
    </source>
</evidence>
<keyword evidence="5" id="KW-0813">Transport</keyword>
<dbReference type="SUPFAM" id="SSF56425">
    <property type="entry name" value="Succinate dehydrogenase/fumarate reductase flavoprotein, catalytic domain"/>
    <property type="match status" value="1"/>
</dbReference>
<evidence type="ECO:0000256" key="6">
    <source>
        <dbReference type="ARBA" id="ARBA00022630"/>
    </source>
</evidence>
<evidence type="ECO:0000313" key="14">
    <source>
        <dbReference type="EMBL" id="VFJ14226.1"/>
    </source>
</evidence>
<dbReference type="FunFam" id="3.90.700.10:FF:000003">
    <property type="entry name" value="Fumarate reductase flavoprotein subunit"/>
    <property type="match status" value="1"/>
</dbReference>
<dbReference type="InterPro" id="IPR037099">
    <property type="entry name" value="Fum_R/Succ_DH_flav-like_C_sf"/>
</dbReference>
<dbReference type="GO" id="GO:0016020">
    <property type="term" value="C:membrane"/>
    <property type="evidence" value="ECO:0007669"/>
    <property type="project" value="UniProtKB-SubCell"/>
</dbReference>
<dbReference type="SUPFAM" id="SSF51905">
    <property type="entry name" value="FAD/NAD(P)-binding domain"/>
    <property type="match status" value="1"/>
</dbReference>
<dbReference type="InterPro" id="IPR015939">
    <property type="entry name" value="Fum_Rdtase/Succ_DH_flav-like_C"/>
</dbReference>
<dbReference type="Gene3D" id="1.20.58.100">
    <property type="entry name" value="Fumarate reductase/succinate dehydrogenase flavoprotein-like, C-terminal domain"/>
    <property type="match status" value="1"/>
</dbReference>
<keyword evidence="7" id="KW-0274">FAD</keyword>
<reference evidence="14 15" key="1">
    <citation type="submission" date="2019-02" db="EMBL/GenBank/DDBJ databases">
        <authorList>
            <person name="Lehtovirta-Morley E L."/>
        </authorList>
    </citation>
    <scope>NUCLEOTIDE SEQUENCE [LARGE SCALE GENOMIC DNA]</scope>
    <source>
        <strain evidence="14">NFRAN1</strain>
    </source>
</reference>
<dbReference type="InterPro" id="IPR030664">
    <property type="entry name" value="SdhA/FrdA/AprA"/>
</dbReference>
<dbReference type="InterPro" id="IPR014006">
    <property type="entry name" value="Succ_Dhase_FrdA_Gneg"/>
</dbReference>
<evidence type="ECO:0000256" key="8">
    <source>
        <dbReference type="ARBA" id="ARBA00022982"/>
    </source>
</evidence>
<keyword evidence="15" id="KW-1185">Reference proteome</keyword>
<dbReference type="OrthoDB" id="23539at2157"/>
<dbReference type="SUPFAM" id="SSF46977">
    <property type="entry name" value="Succinate dehydrogenase/fumarate reductase flavoprotein C-terminal domain"/>
    <property type="match status" value="1"/>
</dbReference>
<keyword evidence="6" id="KW-0285">Flavoprotein</keyword>
<sequence length="573" mass="64295">MTETLSYDVIIVGSGLAGLRAAIAAASKNKTLKIAVISKVQVMRSHSVSAEGGTAAVLYDNEGDNIESHIYDTIKGSDFLADQDVAERLVNSIPREIIQLDRWGMPWSRRDNGRIDQRKFGGYSFPRATYAQDKVGFYEMQTLYDTCLKFDNISFFNEWFCTSILHEGNNFQGFTCIEMKSGNFLNITAPSGIICTGGAGRIFSFSTYAYSSTPDGLDMAYRAGMALKDMEFVQFHPTGILPSGILITEGARGEGGYLINSEGERFMKNYAKEKLELAPRDVVSRSMITEIQAGRGFKHVTGVDCLKLDLTHLGEERIKEKLAGIREIGIKFSGIDVIDEPIEVRPVCHYMMGGIHSNVDGATEFNGLWVAGEASCNSTHGANRLGANSTSECLVWGAITGELAANHALSKKNMSINIDDKQILQEEKRIYDGIFRGRGDVNPYEVRKTLTDTMDEKAYVYRNENDLIDGLKKIRSLKLMSWKHVNDQAKEYNTNFINVMEIDSMLRVAEVVLLGAINRRESRGAHSRIDYPYRDDNNFLKHTLAYYSSDETEPRMEWHPVIFTRYAPVERKY</sequence>
<evidence type="ECO:0000259" key="12">
    <source>
        <dbReference type="Pfam" id="PF00890"/>
    </source>
</evidence>
<dbReference type="Gene3D" id="3.90.700.10">
    <property type="entry name" value="Succinate dehydrogenase/fumarate reductase flavoprotein, catalytic domain"/>
    <property type="match status" value="1"/>
</dbReference>
<comment type="similarity">
    <text evidence="3">Belongs to the FAD-dependent oxidoreductase 2 family. FRD/SDH subfamily.</text>
</comment>
<dbReference type="AlphaFoldDB" id="A0A484IH28"/>
<evidence type="ECO:0000259" key="13">
    <source>
        <dbReference type="Pfam" id="PF02910"/>
    </source>
</evidence>
<dbReference type="PROSITE" id="PS00504">
    <property type="entry name" value="FRD_SDH_FAD_BINDING"/>
    <property type="match status" value="1"/>
</dbReference>
<proteinExistence type="inferred from homology"/>
<name>A0A484IH28_9ARCH</name>
<evidence type="ECO:0000256" key="1">
    <source>
        <dbReference type="ARBA" id="ARBA00001974"/>
    </source>
</evidence>
<dbReference type="EC" id="1.3.5.1" evidence="4"/>
<dbReference type="GeneID" id="39421209"/>
<comment type="subcellular location">
    <subcellularLocation>
        <location evidence="2">Membrane</location>
        <topology evidence="2">Peripheral membrane protein</topology>
    </subcellularLocation>
</comment>
<evidence type="ECO:0000256" key="5">
    <source>
        <dbReference type="ARBA" id="ARBA00022448"/>
    </source>
</evidence>
<dbReference type="InterPro" id="IPR027477">
    <property type="entry name" value="Succ_DH/fumarate_Rdtase_cat_sf"/>
</dbReference>
<dbReference type="KEGG" id="nfn:NFRAN_1904"/>
<dbReference type="InterPro" id="IPR036188">
    <property type="entry name" value="FAD/NAD-bd_sf"/>
</dbReference>
<keyword evidence="8" id="KW-0249">Electron transport</keyword>
<keyword evidence="10" id="KW-0472">Membrane</keyword>
<dbReference type="PRINTS" id="PR00368">
    <property type="entry name" value="FADPNR"/>
</dbReference>
<dbReference type="PANTHER" id="PTHR11632">
    <property type="entry name" value="SUCCINATE DEHYDROGENASE 2 FLAVOPROTEIN SUBUNIT"/>
    <property type="match status" value="1"/>
</dbReference>
<dbReference type="GO" id="GO:0008177">
    <property type="term" value="F:succinate dehydrogenase (quinone) activity"/>
    <property type="evidence" value="ECO:0007669"/>
    <property type="project" value="UniProtKB-EC"/>
</dbReference>
<dbReference type="Proteomes" id="UP000294299">
    <property type="component" value="Chromosome NFRAN"/>
</dbReference>
<evidence type="ECO:0000256" key="10">
    <source>
        <dbReference type="ARBA" id="ARBA00023136"/>
    </source>
</evidence>
<dbReference type="InterPro" id="IPR003953">
    <property type="entry name" value="FAD-dep_OxRdtase_2_FAD-bd"/>
</dbReference>
<accession>A0A484IH28</accession>
<dbReference type="InterPro" id="IPR003952">
    <property type="entry name" value="FRD_SDH_FAD_BS"/>
</dbReference>
<evidence type="ECO:0000256" key="9">
    <source>
        <dbReference type="ARBA" id="ARBA00023002"/>
    </source>
</evidence>
<feature type="domain" description="Fumarate reductase/succinate dehydrogenase flavoprotein-like C-terminal" evidence="13">
    <location>
        <begin position="447"/>
        <end position="573"/>
    </location>
</feature>
<dbReference type="Pfam" id="PF00890">
    <property type="entry name" value="FAD_binding_2"/>
    <property type="match status" value="1"/>
</dbReference>